<keyword evidence="2" id="KW-1185">Reference proteome</keyword>
<proteinExistence type="predicted"/>
<dbReference type="EMBL" id="SBKO01000002">
    <property type="protein sequence ID" value="RXR19046.1"/>
    <property type="molecule type" value="Genomic_DNA"/>
</dbReference>
<organism evidence="1 2">
    <name type="scientific">Flavobacterium amnicola</name>
    <dbReference type="NCBI Taxonomy" id="2506422"/>
    <lineage>
        <taxon>Bacteria</taxon>
        <taxon>Pseudomonadati</taxon>
        <taxon>Bacteroidota</taxon>
        <taxon>Flavobacteriia</taxon>
        <taxon>Flavobacteriales</taxon>
        <taxon>Flavobacteriaceae</taxon>
        <taxon>Flavobacterium</taxon>
    </lineage>
</organism>
<sequence length="150" mass="18350">MRKIYSILLLFVTVLAFGQDKDDRFERIKALRVAYISEKLNLTTEEAQRFWPVFNQFDDKMEGFHKQKRQLMFKLRPENASRLSEKETTMLMDEDDRLEEEIQNNRRQLVKNLQGVIPNQKILMLRKIEVEFKQKLLNQMKNRREERMRR</sequence>
<evidence type="ECO:0000313" key="2">
    <source>
        <dbReference type="Proteomes" id="UP000290283"/>
    </source>
</evidence>
<name>A0A4Q1K5E9_9FLAO</name>
<gene>
    <name evidence="1" type="ORF">EQG63_06260</name>
</gene>
<reference evidence="2" key="1">
    <citation type="submission" date="2019-01" db="EMBL/GenBank/DDBJ databases">
        <title>Cytophagaceae bacterium strain CAR-16.</title>
        <authorList>
            <person name="Chen W.-M."/>
        </authorList>
    </citation>
    <scope>NUCLEOTIDE SEQUENCE [LARGE SCALE GENOMIC DNA]</scope>
    <source>
        <strain evidence="2">LLJ-11</strain>
    </source>
</reference>
<dbReference type="RefSeq" id="WP_129435504.1">
    <property type="nucleotide sequence ID" value="NZ_SBKO01000002.1"/>
</dbReference>
<comment type="caution">
    <text evidence="1">The sequence shown here is derived from an EMBL/GenBank/DDBJ whole genome shotgun (WGS) entry which is preliminary data.</text>
</comment>
<dbReference type="AlphaFoldDB" id="A0A4Q1K5E9"/>
<evidence type="ECO:0000313" key="1">
    <source>
        <dbReference type="EMBL" id="RXR19046.1"/>
    </source>
</evidence>
<accession>A0A4Q1K5E9</accession>
<dbReference type="OrthoDB" id="675330at2"/>
<protein>
    <submittedName>
        <fullName evidence="1">Sensor of ECF-type sigma factor</fullName>
    </submittedName>
</protein>
<dbReference type="Proteomes" id="UP000290283">
    <property type="component" value="Unassembled WGS sequence"/>
</dbReference>